<evidence type="ECO:0000313" key="3">
    <source>
        <dbReference type="Proteomes" id="UP000018291"/>
    </source>
</evidence>
<name>R4Z1G6_9ACTN</name>
<evidence type="ECO:0000313" key="2">
    <source>
        <dbReference type="EMBL" id="CCM64568.1"/>
    </source>
</evidence>
<dbReference type="AlphaFoldDB" id="R4Z1G6"/>
<evidence type="ECO:0000256" key="1">
    <source>
        <dbReference type="SAM" id="MobiDB-lite"/>
    </source>
</evidence>
<keyword evidence="3" id="KW-1185">Reference proteome</keyword>
<reference evidence="2 3" key="1">
    <citation type="journal article" date="2013" name="ISME J.">
        <title>Metabolic model for the filamentous 'Candidatus Microthrix parvicella' based on genomic and metagenomic analyses.</title>
        <authorList>
            <person name="Jon McIlroy S."/>
            <person name="Kristiansen R."/>
            <person name="Albertsen M."/>
            <person name="Michael Karst S."/>
            <person name="Rossetti S."/>
            <person name="Lund Nielsen J."/>
            <person name="Tandoi V."/>
            <person name="James Seviour R."/>
            <person name="Nielsen P.H."/>
        </authorList>
    </citation>
    <scope>NUCLEOTIDE SEQUENCE [LARGE SCALE GENOMIC DNA]</scope>
    <source>
        <strain evidence="2 3">RN1</strain>
    </source>
</reference>
<feature type="region of interest" description="Disordered" evidence="1">
    <location>
        <begin position="1"/>
        <end position="24"/>
    </location>
</feature>
<dbReference type="Proteomes" id="UP000018291">
    <property type="component" value="Unassembled WGS sequence"/>
</dbReference>
<dbReference type="STRING" id="1229780.BN381_410037"/>
<dbReference type="Pfam" id="PF11349">
    <property type="entry name" value="DUF3151"/>
    <property type="match status" value="1"/>
</dbReference>
<dbReference type="eggNOG" id="ENOG5032SFN">
    <property type="taxonomic scope" value="Bacteria"/>
</dbReference>
<proteinExistence type="predicted"/>
<protein>
    <recommendedName>
        <fullName evidence="4">DUF3151 domain-containing protein</fullName>
    </recommendedName>
</protein>
<dbReference type="InterPro" id="IPR014487">
    <property type="entry name" value="DUF3151"/>
</dbReference>
<accession>R4Z1G6</accession>
<dbReference type="RefSeq" id="WP_012228757.1">
    <property type="nucleotide sequence ID" value="NZ_HG422565.1"/>
</dbReference>
<sequence>MSEERSIGLSSNGPPETVLPPPPEPLTEALAVAVGRDAVASVVAGYPTWSVAWAALGDHGRDDLERYAAYRVGYHRGLDLLRHSGWRGSGYVRWAFEPNRGFLRCLVGLRTAAEAIGEQDETERIDVFIDQLDPGWDRQTNLDANDAGDLS</sequence>
<gene>
    <name evidence="2" type="ORF">BN381_410037</name>
</gene>
<dbReference type="OrthoDB" id="3826919at2"/>
<evidence type="ECO:0008006" key="4">
    <source>
        <dbReference type="Google" id="ProtNLM"/>
    </source>
</evidence>
<dbReference type="EMBL" id="CANL01000036">
    <property type="protein sequence ID" value="CCM64568.1"/>
    <property type="molecule type" value="Genomic_DNA"/>
</dbReference>
<dbReference type="HOGENOM" id="CLU_113711_1_0_11"/>
<organism evidence="2 3">
    <name type="scientific">Candidatus Neomicrothrix parvicella RN1</name>
    <dbReference type="NCBI Taxonomy" id="1229780"/>
    <lineage>
        <taxon>Bacteria</taxon>
        <taxon>Bacillati</taxon>
        <taxon>Actinomycetota</taxon>
        <taxon>Acidimicrobiia</taxon>
        <taxon>Acidimicrobiales</taxon>
        <taxon>Microthrixaceae</taxon>
        <taxon>Candidatus Neomicrothrix</taxon>
    </lineage>
</organism>
<comment type="caution">
    <text evidence="2">The sequence shown here is derived from an EMBL/GenBank/DDBJ whole genome shotgun (WGS) entry which is preliminary data.</text>
</comment>